<reference evidence="3 4" key="1">
    <citation type="submission" date="2025-04" db="UniProtKB">
        <authorList>
            <consortium name="RefSeq"/>
        </authorList>
    </citation>
    <scope>IDENTIFICATION</scope>
</reference>
<dbReference type="PANTHER" id="PTHR31097">
    <property type="entry name" value="SI:DKEY-276J7.1"/>
    <property type="match status" value="1"/>
</dbReference>
<feature type="compositionally biased region" description="Polar residues" evidence="1">
    <location>
        <begin position="214"/>
        <end position="224"/>
    </location>
</feature>
<dbReference type="InterPro" id="IPR040247">
    <property type="entry name" value="DUF5524"/>
</dbReference>
<evidence type="ECO:0000313" key="4">
    <source>
        <dbReference type="RefSeq" id="XP_031438504.1"/>
    </source>
</evidence>
<dbReference type="AlphaFoldDB" id="A0A6P8GH52"/>
<protein>
    <submittedName>
        <fullName evidence="3 4">Uncharacterized protein C7orf57 homolog</fullName>
    </submittedName>
</protein>
<dbReference type="OrthoDB" id="10012494at2759"/>
<dbReference type="GeneTree" id="ENSGT01030000235131"/>
<evidence type="ECO:0000313" key="3">
    <source>
        <dbReference type="RefSeq" id="XP_012696806.1"/>
    </source>
</evidence>
<accession>A0A6P8GH52</accession>
<evidence type="ECO:0000313" key="2">
    <source>
        <dbReference type="Proteomes" id="UP000515152"/>
    </source>
</evidence>
<organism evidence="2 4">
    <name type="scientific">Clupea harengus</name>
    <name type="common">Atlantic herring</name>
    <dbReference type="NCBI Taxonomy" id="7950"/>
    <lineage>
        <taxon>Eukaryota</taxon>
        <taxon>Metazoa</taxon>
        <taxon>Chordata</taxon>
        <taxon>Craniata</taxon>
        <taxon>Vertebrata</taxon>
        <taxon>Euteleostomi</taxon>
        <taxon>Actinopterygii</taxon>
        <taxon>Neopterygii</taxon>
        <taxon>Teleostei</taxon>
        <taxon>Clupei</taxon>
        <taxon>Clupeiformes</taxon>
        <taxon>Clupeoidei</taxon>
        <taxon>Clupeidae</taxon>
        <taxon>Clupea</taxon>
    </lineage>
</organism>
<dbReference type="RefSeq" id="XP_012696806.1">
    <property type="nucleotide sequence ID" value="XM_012841352.3"/>
</dbReference>
<dbReference type="RefSeq" id="XP_031438504.1">
    <property type="nucleotide sequence ID" value="XM_031582644.2"/>
</dbReference>
<name>A0A6P8GH52_CLUHA</name>
<dbReference type="CTD" id="100357694"/>
<dbReference type="PANTHER" id="PTHR31097:SF3">
    <property type="entry name" value="SI:DKEY-276J7.1"/>
    <property type="match status" value="1"/>
</dbReference>
<feature type="region of interest" description="Disordered" evidence="1">
    <location>
        <begin position="210"/>
        <end position="231"/>
    </location>
</feature>
<feature type="region of interest" description="Disordered" evidence="1">
    <location>
        <begin position="1"/>
        <end position="159"/>
    </location>
</feature>
<dbReference type="Pfam" id="PF17662">
    <property type="entry name" value="DUF5524"/>
    <property type="match status" value="1"/>
</dbReference>
<dbReference type="KEGG" id="char:105912395"/>
<feature type="compositionally biased region" description="Polar residues" evidence="1">
    <location>
        <begin position="98"/>
        <end position="107"/>
    </location>
</feature>
<gene>
    <name evidence="3 4 5" type="primary">c16h7orf57</name>
</gene>
<keyword evidence="2" id="KW-1185">Reference proteome</keyword>
<feature type="compositionally biased region" description="Low complexity" evidence="1">
    <location>
        <begin position="108"/>
        <end position="118"/>
    </location>
</feature>
<dbReference type="Proteomes" id="UP000515152">
    <property type="component" value="Chromosome 16"/>
</dbReference>
<dbReference type="GeneID" id="105912395"/>
<evidence type="ECO:0000256" key="1">
    <source>
        <dbReference type="SAM" id="MobiDB-lite"/>
    </source>
</evidence>
<evidence type="ECO:0000313" key="5">
    <source>
        <dbReference type="RefSeq" id="XP_031438505.1"/>
    </source>
</evidence>
<dbReference type="RefSeq" id="XP_031438505.1">
    <property type="nucleotide sequence ID" value="XM_031582645.2"/>
</dbReference>
<sequence length="231" mass="24722">MSTEPNYRRAKPGKKIFEHNPANGNAGPASQIPGLSQSAETTPEERTTGRRVGIFDSDSDYTKLAKGGGHKGLLSHDDVEEVEEKTNSSYKPSGDWYSGNSGSKTPTSQTSSADSESSNGGRKSPSKGAARPLAPFGTDDISPFDEENDAFTTGKDKVDNAAGQMEKLDLKDGKEAGKFKKISHDKKSANDQVSMSKLLSFGYIEDESVVDDASSMTSERTSTIAPEDELE</sequence>
<proteinExistence type="predicted"/>